<keyword evidence="2" id="KW-1133">Transmembrane helix</keyword>
<evidence type="ECO:0000313" key="4">
    <source>
        <dbReference type="EMBL" id="SDP48912.1"/>
    </source>
</evidence>
<name>A0A1H0T4A1_9ACTN</name>
<evidence type="ECO:0000256" key="2">
    <source>
        <dbReference type="SAM" id="Phobius"/>
    </source>
</evidence>
<proteinExistence type="predicted"/>
<evidence type="ECO:0000256" key="1">
    <source>
        <dbReference type="SAM" id="MobiDB-lite"/>
    </source>
</evidence>
<evidence type="ECO:0000313" key="5">
    <source>
        <dbReference type="Proteomes" id="UP000199497"/>
    </source>
</evidence>
<gene>
    <name evidence="4" type="ORF">SAMN04487905_104337</name>
</gene>
<protein>
    <submittedName>
        <fullName evidence="4">PH domain-containing protein</fullName>
    </submittedName>
</protein>
<accession>A0A1H0T4A1</accession>
<feature type="compositionally biased region" description="Basic and acidic residues" evidence="1">
    <location>
        <begin position="1"/>
        <end position="26"/>
    </location>
</feature>
<dbReference type="EMBL" id="FNJR01000004">
    <property type="protein sequence ID" value="SDP48912.1"/>
    <property type="molecule type" value="Genomic_DNA"/>
</dbReference>
<feature type="domain" description="Low molecular weight protein antigen 6 PH" evidence="3">
    <location>
        <begin position="126"/>
        <end position="196"/>
    </location>
</feature>
<keyword evidence="5" id="KW-1185">Reference proteome</keyword>
<keyword evidence="2" id="KW-0472">Membrane</keyword>
<feature type="transmembrane region" description="Helical" evidence="2">
    <location>
        <begin position="81"/>
        <end position="103"/>
    </location>
</feature>
<reference evidence="5" key="1">
    <citation type="submission" date="2016-10" db="EMBL/GenBank/DDBJ databases">
        <authorList>
            <person name="Varghese N."/>
            <person name="Submissions S."/>
        </authorList>
    </citation>
    <scope>NUCLEOTIDE SEQUENCE [LARGE SCALE GENOMIC DNA]</scope>
    <source>
        <strain evidence="5">DSM 46732</strain>
    </source>
</reference>
<dbReference type="STRING" id="405564.SAMN04487905_104337"/>
<feature type="region of interest" description="Disordered" evidence="1">
    <location>
        <begin position="1"/>
        <end position="76"/>
    </location>
</feature>
<dbReference type="InterPro" id="IPR019692">
    <property type="entry name" value="CFP-6_PH"/>
</dbReference>
<dbReference type="RefSeq" id="WP_092600410.1">
    <property type="nucleotide sequence ID" value="NZ_FNJR01000004.1"/>
</dbReference>
<organism evidence="4 5">
    <name type="scientific">Actinopolyspora xinjiangensis</name>
    <dbReference type="NCBI Taxonomy" id="405564"/>
    <lineage>
        <taxon>Bacteria</taxon>
        <taxon>Bacillati</taxon>
        <taxon>Actinomycetota</taxon>
        <taxon>Actinomycetes</taxon>
        <taxon>Actinopolysporales</taxon>
        <taxon>Actinopolysporaceae</taxon>
        <taxon>Actinopolyspora</taxon>
    </lineage>
</organism>
<dbReference type="Pfam" id="PF10756">
    <property type="entry name" value="bPH_6"/>
    <property type="match status" value="1"/>
</dbReference>
<sequence length="206" mass="22784">MNDSQENDRPHDPEAREPGEGPQREGDADEGTAGWTSPNTPEESEATPAGTTERERPDEAPESAPESSGRREERPELPSRLVFRLTRVSLLVILVLAVCISPVAASLPWLSVLYLVPLGLVLWVVRMRTVVDESGITARTLTGSTRMAWTEIKALRLDERHWVRAVTTSDRQVRLPALRVRDVPRLAAMSGGRIQDPSRPDGPPEE</sequence>
<evidence type="ECO:0000259" key="3">
    <source>
        <dbReference type="Pfam" id="PF10756"/>
    </source>
</evidence>
<dbReference type="Proteomes" id="UP000199497">
    <property type="component" value="Unassembled WGS sequence"/>
</dbReference>
<keyword evidence="2" id="KW-0812">Transmembrane</keyword>
<dbReference type="OrthoDB" id="5194605at2"/>
<dbReference type="AlphaFoldDB" id="A0A1H0T4A1"/>